<dbReference type="Proteomes" id="UP000215335">
    <property type="component" value="Unassembled WGS sequence"/>
</dbReference>
<organism evidence="2 3">
    <name type="scientific">Trichomalopsis sarcophagae</name>
    <dbReference type="NCBI Taxonomy" id="543379"/>
    <lineage>
        <taxon>Eukaryota</taxon>
        <taxon>Metazoa</taxon>
        <taxon>Ecdysozoa</taxon>
        <taxon>Arthropoda</taxon>
        <taxon>Hexapoda</taxon>
        <taxon>Insecta</taxon>
        <taxon>Pterygota</taxon>
        <taxon>Neoptera</taxon>
        <taxon>Endopterygota</taxon>
        <taxon>Hymenoptera</taxon>
        <taxon>Apocrita</taxon>
        <taxon>Proctotrupomorpha</taxon>
        <taxon>Chalcidoidea</taxon>
        <taxon>Pteromalidae</taxon>
        <taxon>Pteromalinae</taxon>
        <taxon>Trichomalopsis</taxon>
    </lineage>
</organism>
<dbReference type="EMBL" id="NNAY01003062">
    <property type="protein sequence ID" value="OXU20036.1"/>
    <property type="molecule type" value="Genomic_DNA"/>
</dbReference>
<name>A0A232ENY4_9HYME</name>
<reference evidence="2 3" key="1">
    <citation type="journal article" date="2017" name="Curr. Biol.">
        <title>The Evolution of Venom by Co-option of Single-Copy Genes.</title>
        <authorList>
            <person name="Martinson E.O."/>
            <person name="Mrinalini"/>
            <person name="Kelkar Y.D."/>
            <person name="Chang C.H."/>
            <person name="Werren J.H."/>
        </authorList>
    </citation>
    <scope>NUCLEOTIDE SEQUENCE [LARGE SCALE GENOMIC DNA]</scope>
    <source>
        <strain evidence="2 3">Alberta</strain>
        <tissue evidence="2">Whole body</tissue>
    </source>
</reference>
<protein>
    <submittedName>
        <fullName evidence="2">Uncharacterized protein</fullName>
    </submittedName>
</protein>
<evidence type="ECO:0000313" key="3">
    <source>
        <dbReference type="Proteomes" id="UP000215335"/>
    </source>
</evidence>
<proteinExistence type="predicted"/>
<feature type="coiled-coil region" evidence="1">
    <location>
        <begin position="104"/>
        <end position="145"/>
    </location>
</feature>
<dbReference type="AlphaFoldDB" id="A0A232ENY4"/>
<sequence length="272" mass="31250">MYSPLSSSNAVISRVNTDCPRFEALQCVKTPRLCYTYTQRVSQLVRVLGVRAHLRYRTTINTNLNFSPSSLLFLLGPTDDCLDYSRQFQVGHSSTRMSVKSVVLRRLEEKCSVLQSRMERTSRLIQQHRDTYAELYEEREEVKRALDIMKSPPSIGPVNYYIPKLGDVCEVVGTAKRDETEEVVEELVQQQVHTNGDASMVEIERREEQKEEAQEAEEVEAEAVDYAAMQIYIREEFFQFDSYASPNDLADMKKPVVIKIEASEEDKTVDVV</sequence>
<gene>
    <name evidence="2" type="ORF">TSAR_011592</name>
</gene>
<comment type="caution">
    <text evidence="2">The sequence shown here is derived from an EMBL/GenBank/DDBJ whole genome shotgun (WGS) entry which is preliminary data.</text>
</comment>
<evidence type="ECO:0000313" key="2">
    <source>
        <dbReference type="EMBL" id="OXU20036.1"/>
    </source>
</evidence>
<evidence type="ECO:0000256" key="1">
    <source>
        <dbReference type="SAM" id="Coils"/>
    </source>
</evidence>
<keyword evidence="3" id="KW-1185">Reference proteome</keyword>
<accession>A0A232ENY4</accession>
<keyword evidence="1" id="KW-0175">Coiled coil</keyword>